<gene>
    <name evidence="2" type="ORF">PFISCL1PPCAC_25058</name>
</gene>
<evidence type="ECO:0000313" key="2">
    <source>
        <dbReference type="EMBL" id="GMT33761.1"/>
    </source>
</evidence>
<protein>
    <recommendedName>
        <fullName evidence="4">G protein-coupled receptor</fullName>
    </recommendedName>
</protein>
<feature type="transmembrane region" description="Helical" evidence="1">
    <location>
        <begin position="83"/>
        <end position="105"/>
    </location>
</feature>
<organism evidence="2 3">
    <name type="scientific">Pristionchus fissidentatus</name>
    <dbReference type="NCBI Taxonomy" id="1538716"/>
    <lineage>
        <taxon>Eukaryota</taxon>
        <taxon>Metazoa</taxon>
        <taxon>Ecdysozoa</taxon>
        <taxon>Nematoda</taxon>
        <taxon>Chromadorea</taxon>
        <taxon>Rhabditida</taxon>
        <taxon>Rhabditina</taxon>
        <taxon>Diplogasteromorpha</taxon>
        <taxon>Diplogasteroidea</taxon>
        <taxon>Neodiplogasteridae</taxon>
        <taxon>Pristionchus</taxon>
    </lineage>
</organism>
<name>A0AAV5WP27_9BILA</name>
<evidence type="ECO:0000256" key="1">
    <source>
        <dbReference type="SAM" id="Phobius"/>
    </source>
</evidence>
<sequence length="120" mass="14378">FIEFWCFYFGWIPIALGLILLWLLFNHSPMYSREFRNAIALYHSNQLLYDIHHSFLFVPYPLFPMPIYVCHGFLRRWKAPERLLMTLTGLIASCGTTLICTIIFMRMRNILPIESRFRLT</sequence>
<dbReference type="PANTHER" id="PTHR45830:SF15">
    <property type="entry name" value="SERPENTINE RECEPTOR, CLASS I"/>
    <property type="match status" value="1"/>
</dbReference>
<comment type="caution">
    <text evidence="2">The sequence shown here is derived from an EMBL/GenBank/DDBJ whole genome shotgun (WGS) entry which is preliminary data.</text>
</comment>
<dbReference type="InterPro" id="IPR019429">
    <property type="entry name" value="7TM_GPCR_serpentine_rcpt_Sri"/>
</dbReference>
<feature type="transmembrane region" description="Helical" evidence="1">
    <location>
        <begin position="46"/>
        <end position="63"/>
    </location>
</feature>
<accession>A0AAV5WP27</accession>
<evidence type="ECO:0000313" key="3">
    <source>
        <dbReference type="Proteomes" id="UP001432322"/>
    </source>
</evidence>
<keyword evidence="1" id="KW-0812">Transmembrane</keyword>
<dbReference type="AlphaFoldDB" id="A0AAV5WP27"/>
<keyword evidence="1" id="KW-1133">Transmembrane helix</keyword>
<feature type="transmembrane region" description="Helical" evidence="1">
    <location>
        <begin position="6"/>
        <end position="25"/>
    </location>
</feature>
<reference evidence="2" key="1">
    <citation type="submission" date="2023-10" db="EMBL/GenBank/DDBJ databases">
        <title>Genome assembly of Pristionchus species.</title>
        <authorList>
            <person name="Yoshida K."/>
            <person name="Sommer R.J."/>
        </authorList>
    </citation>
    <scope>NUCLEOTIDE SEQUENCE</scope>
    <source>
        <strain evidence="2">RS5133</strain>
    </source>
</reference>
<dbReference type="Proteomes" id="UP001432322">
    <property type="component" value="Unassembled WGS sequence"/>
</dbReference>
<dbReference type="PANTHER" id="PTHR45830">
    <property type="entry name" value="SERPENTINE RECEPTOR, CLASS I"/>
    <property type="match status" value="1"/>
</dbReference>
<feature type="non-terminal residue" evidence="2">
    <location>
        <position position="120"/>
    </location>
</feature>
<keyword evidence="3" id="KW-1185">Reference proteome</keyword>
<evidence type="ECO:0008006" key="4">
    <source>
        <dbReference type="Google" id="ProtNLM"/>
    </source>
</evidence>
<dbReference type="Pfam" id="PF10327">
    <property type="entry name" value="7TM_GPCR_Sri"/>
    <property type="match status" value="1"/>
</dbReference>
<keyword evidence="1" id="KW-0472">Membrane</keyword>
<dbReference type="EMBL" id="BTSY01000006">
    <property type="protein sequence ID" value="GMT33761.1"/>
    <property type="molecule type" value="Genomic_DNA"/>
</dbReference>
<proteinExistence type="predicted"/>
<feature type="non-terminal residue" evidence="2">
    <location>
        <position position="1"/>
    </location>
</feature>